<dbReference type="NCBIfam" id="TIGR02095">
    <property type="entry name" value="glgA"/>
    <property type="match status" value="1"/>
</dbReference>
<dbReference type="GO" id="GO:0009011">
    <property type="term" value="F:alpha-1,4-glucan glucosyltransferase (ADP-glucose donor) activity"/>
    <property type="evidence" value="ECO:0007669"/>
    <property type="project" value="UniProtKB-UniRule"/>
</dbReference>
<keyword evidence="4 6" id="KW-0808">Transferase</keyword>
<accession>E6LCM8</accession>
<evidence type="ECO:0000259" key="7">
    <source>
        <dbReference type="Pfam" id="PF08323"/>
    </source>
</evidence>
<keyword evidence="5 6" id="KW-0320">Glycogen biosynthesis</keyword>
<evidence type="ECO:0000256" key="3">
    <source>
        <dbReference type="ARBA" id="ARBA00022676"/>
    </source>
</evidence>
<evidence type="ECO:0000256" key="2">
    <source>
        <dbReference type="ARBA" id="ARBA00010281"/>
    </source>
</evidence>
<comment type="function">
    <text evidence="6">Synthesizes alpha-1,4-glucan chains using ADP-glucose.</text>
</comment>
<gene>
    <name evidence="6 8" type="primary">glgA</name>
    <name evidence="8" type="ORF">HMPREF9088_0118</name>
</gene>
<evidence type="ECO:0000313" key="9">
    <source>
        <dbReference type="Proteomes" id="UP000010296"/>
    </source>
</evidence>
<keyword evidence="3 6" id="KW-0328">Glycosyltransferase</keyword>
<feature type="binding site" evidence="6">
    <location>
        <position position="15"/>
    </location>
    <ligand>
        <name>ADP-alpha-D-glucose</name>
        <dbReference type="ChEBI" id="CHEBI:57498"/>
    </ligand>
</feature>
<dbReference type="Gene3D" id="3.40.50.2000">
    <property type="entry name" value="Glycogen Phosphorylase B"/>
    <property type="match status" value="2"/>
</dbReference>
<dbReference type="PANTHER" id="PTHR45825">
    <property type="entry name" value="GRANULE-BOUND STARCH SYNTHASE 1, CHLOROPLASTIC/AMYLOPLASTIC"/>
    <property type="match status" value="1"/>
</dbReference>
<reference evidence="8 9" key="1">
    <citation type="submission" date="2010-12" db="EMBL/GenBank/DDBJ databases">
        <authorList>
            <person name="Muzny D."/>
            <person name="Qin X."/>
            <person name="Deng J."/>
            <person name="Jiang H."/>
            <person name="Liu Y."/>
            <person name="Qu J."/>
            <person name="Song X.-Z."/>
            <person name="Zhang L."/>
            <person name="Thornton R."/>
            <person name="Coyle M."/>
            <person name="Francisco L."/>
            <person name="Jackson L."/>
            <person name="Javaid M."/>
            <person name="Korchina V."/>
            <person name="Kovar C."/>
            <person name="Mata R."/>
            <person name="Mathew T."/>
            <person name="Ngo R."/>
            <person name="Nguyen L."/>
            <person name="Nguyen N."/>
            <person name="Okwuonu G."/>
            <person name="Ongeri F."/>
            <person name="Pham C."/>
            <person name="Simmons D."/>
            <person name="Wilczek-Boney K."/>
            <person name="Hale W."/>
            <person name="Jakkamsetti A."/>
            <person name="Pham P."/>
            <person name="Ruth R."/>
            <person name="San Lucas F."/>
            <person name="Warren J."/>
            <person name="Zhang J."/>
            <person name="Zhao Z."/>
            <person name="Zhou C."/>
            <person name="Zhu D."/>
            <person name="Lee S."/>
            <person name="Bess C."/>
            <person name="Blankenburg K."/>
            <person name="Forbes L."/>
            <person name="Fu Q."/>
            <person name="Gubbala S."/>
            <person name="Hirani K."/>
            <person name="Jayaseelan J.C."/>
            <person name="Lara F."/>
            <person name="Munidasa M."/>
            <person name="Palculict T."/>
            <person name="Patil S."/>
            <person name="Pu L.-L."/>
            <person name="Saada N."/>
            <person name="Tang L."/>
            <person name="Weissenberger G."/>
            <person name="Zhu Y."/>
            <person name="Hemphill L."/>
            <person name="Shang Y."/>
            <person name="Youmans B."/>
            <person name="Ayvaz T."/>
            <person name="Ross M."/>
            <person name="Santibanez J."/>
            <person name="Aqrawi P."/>
            <person name="Gross S."/>
            <person name="Joshi V."/>
            <person name="Fowler G."/>
            <person name="Nazareth L."/>
            <person name="Reid J."/>
            <person name="Worley K."/>
            <person name="Petrosino J."/>
            <person name="Highlander S."/>
            <person name="Gibbs R."/>
        </authorList>
    </citation>
    <scope>NUCLEOTIDE SEQUENCE [LARGE SCALE GENOMIC DNA]</scope>
    <source>
        <strain evidence="9">DSM 15952 / CCUG 50447 / LMG 22039 / TP 1.5</strain>
    </source>
</reference>
<name>E6LCM8_ENTI1</name>
<dbReference type="AlphaFoldDB" id="E6LCM8"/>
<dbReference type="UniPathway" id="UPA00164"/>
<evidence type="ECO:0000256" key="6">
    <source>
        <dbReference type="HAMAP-Rule" id="MF_00484"/>
    </source>
</evidence>
<proteinExistence type="inferred from homology"/>
<dbReference type="OrthoDB" id="9808590at2"/>
<dbReference type="eggNOG" id="COG0297">
    <property type="taxonomic scope" value="Bacteria"/>
</dbReference>
<dbReference type="HAMAP" id="MF_00484">
    <property type="entry name" value="Glycogen_synth"/>
    <property type="match status" value="1"/>
</dbReference>
<dbReference type="GO" id="GO:0005978">
    <property type="term" value="P:glycogen biosynthetic process"/>
    <property type="evidence" value="ECO:0007669"/>
    <property type="project" value="UniProtKB-UniRule"/>
</dbReference>
<dbReference type="SUPFAM" id="SSF53756">
    <property type="entry name" value="UDP-Glycosyltransferase/glycogen phosphorylase"/>
    <property type="match status" value="1"/>
</dbReference>
<dbReference type="InterPro" id="IPR013534">
    <property type="entry name" value="Starch_synth_cat_dom"/>
</dbReference>
<dbReference type="RefSeq" id="WP_007207139.1">
    <property type="nucleotide sequence ID" value="NZ_GL622241.1"/>
</dbReference>
<dbReference type="STRING" id="888064.HMPREF9088_0118"/>
<evidence type="ECO:0000313" key="8">
    <source>
        <dbReference type="EMBL" id="EFU75070.1"/>
    </source>
</evidence>
<dbReference type="Proteomes" id="UP000010296">
    <property type="component" value="Unassembled WGS sequence"/>
</dbReference>
<dbReference type="GO" id="GO:0004373">
    <property type="term" value="F:alpha-1,4-glucan glucosyltransferase (UDP-glucose donor) activity"/>
    <property type="evidence" value="ECO:0007669"/>
    <property type="project" value="InterPro"/>
</dbReference>
<protein>
    <recommendedName>
        <fullName evidence="6">Glycogen synthase</fullName>
        <ecNumber evidence="6">2.4.1.21</ecNumber>
    </recommendedName>
    <alternativeName>
        <fullName evidence="6">Starch [bacterial glycogen] synthase</fullName>
    </alternativeName>
</protein>
<dbReference type="EC" id="2.4.1.21" evidence="6"/>
<comment type="similarity">
    <text evidence="2 6">Belongs to the glycosyltransferase 1 family. Bacterial/plant glycogen synthase subfamily.</text>
</comment>
<dbReference type="HOGENOM" id="CLU_009583_18_2_9"/>
<dbReference type="Pfam" id="PF13692">
    <property type="entry name" value="Glyco_trans_1_4"/>
    <property type="match status" value="1"/>
</dbReference>
<dbReference type="PANTHER" id="PTHR45825:SF11">
    <property type="entry name" value="ALPHA AMYLASE DOMAIN-CONTAINING PROTEIN"/>
    <property type="match status" value="1"/>
</dbReference>
<comment type="pathway">
    <text evidence="6">Glycan biosynthesis; glycogen biosynthesis.</text>
</comment>
<dbReference type="GeneID" id="302706900"/>
<sequence>MKIGFASAECAPFFKTGGLGDVAGSLPKYIQKAGHQVVVFLPYMASIPEQYKQQVQDVTSFTVSVGWRKQYCGIKTLEFEGVRYYFIDNEYYFNRPNVYGYFDDGERFAFFQQAIIESLEKINFIPDLMHVNDYHTAFIPYLLKTKYQWIQAYQSIKTLLTIHNIEFQGNYDQETLGELFSMGLEDFDNGKIEQNGQVNWLKSAIVFADWVNTVSPSYANEIQTEAFGKGLDGILRQESSKVSGILNGIDYDSLNPATDSHLYAAFDASDISGKVENKTQLQKQLGLPISADIPLIGIVSRLTYQKGFHLVLERLAEILQNQVQIIVLGTGDPDFEQGFRYFEAEFPDKIRSCIMFDIDLAQKIYAGADIFLMPSAFEPCGLSQMMAMRYGTLPVVHEIGGLKDTIFPFNPVTHEGDGFGFSAFDSYHMNESLNLALHIFKAVPEVWQTLVTRAMTKDFSWETASKHYVDLYEKL</sequence>
<evidence type="ECO:0000256" key="1">
    <source>
        <dbReference type="ARBA" id="ARBA00001478"/>
    </source>
</evidence>
<organism evidence="8 9">
    <name type="scientific">Enterococcus italicus (strain DSM 15952 / CCUG 50447 / LMG 22039 / TP 1.5)</name>
    <dbReference type="NCBI Taxonomy" id="888064"/>
    <lineage>
        <taxon>Bacteria</taxon>
        <taxon>Bacillati</taxon>
        <taxon>Bacillota</taxon>
        <taxon>Bacilli</taxon>
        <taxon>Lactobacillales</taxon>
        <taxon>Enterococcaceae</taxon>
        <taxon>Enterococcus</taxon>
    </lineage>
</organism>
<evidence type="ECO:0000256" key="5">
    <source>
        <dbReference type="ARBA" id="ARBA00023056"/>
    </source>
</evidence>
<dbReference type="InterPro" id="IPR011835">
    <property type="entry name" value="GS/SS"/>
</dbReference>
<dbReference type="Pfam" id="PF08323">
    <property type="entry name" value="Glyco_transf_5"/>
    <property type="match status" value="1"/>
</dbReference>
<comment type="catalytic activity">
    <reaction evidence="1 6">
        <text>[(1-&gt;4)-alpha-D-glucosyl](n) + ADP-alpha-D-glucose = [(1-&gt;4)-alpha-D-glucosyl](n+1) + ADP + H(+)</text>
        <dbReference type="Rhea" id="RHEA:18189"/>
        <dbReference type="Rhea" id="RHEA-COMP:9584"/>
        <dbReference type="Rhea" id="RHEA-COMP:9587"/>
        <dbReference type="ChEBI" id="CHEBI:15378"/>
        <dbReference type="ChEBI" id="CHEBI:15444"/>
        <dbReference type="ChEBI" id="CHEBI:57498"/>
        <dbReference type="ChEBI" id="CHEBI:456216"/>
        <dbReference type="EC" id="2.4.1.21"/>
    </reaction>
</comment>
<dbReference type="NCBIfam" id="NF001898">
    <property type="entry name" value="PRK00654.1-1"/>
    <property type="match status" value="1"/>
</dbReference>
<dbReference type="CDD" id="cd03791">
    <property type="entry name" value="GT5_Glycogen_synthase_DULL1-like"/>
    <property type="match status" value="1"/>
</dbReference>
<comment type="caution">
    <text evidence="8">The sequence shown here is derived from an EMBL/GenBank/DDBJ whole genome shotgun (WGS) entry which is preliminary data.</text>
</comment>
<evidence type="ECO:0000256" key="4">
    <source>
        <dbReference type="ARBA" id="ARBA00022679"/>
    </source>
</evidence>
<feature type="domain" description="Starch synthase catalytic" evidence="7">
    <location>
        <begin position="2"/>
        <end position="237"/>
    </location>
</feature>
<dbReference type="EMBL" id="AEPV01000003">
    <property type="protein sequence ID" value="EFU75070.1"/>
    <property type="molecule type" value="Genomic_DNA"/>
</dbReference>
<keyword evidence="9" id="KW-1185">Reference proteome</keyword>